<dbReference type="EMBL" id="VIGC01000026">
    <property type="protein sequence ID" value="TQE94217.1"/>
    <property type="molecule type" value="Genomic_DNA"/>
</dbReference>
<dbReference type="GO" id="GO:0005886">
    <property type="term" value="C:plasma membrane"/>
    <property type="evidence" value="ECO:0007669"/>
    <property type="project" value="UniProtKB-SubCell"/>
</dbReference>
<dbReference type="AlphaFoldDB" id="A0A540VBS3"/>
<keyword evidence="2 7" id="KW-0813">Transport</keyword>
<feature type="transmembrane region" description="Helical" evidence="7">
    <location>
        <begin position="34"/>
        <end position="61"/>
    </location>
</feature>
<dbReference type="InterPro" id="IPR051393">
    <property type="entry name" value="ABC_transporter_permease"/>
</dbReference>
<evidence type="ECO:0000256" key="7">
    <source>
        <dbReference type="RuleBase" id="RU363032"/>
    </source>
</evidence>
<dbReference type="PANTHER" id="PTHR30193">
    <property type="entry name" value="ABC TRANSPORTER PERMEASE PROTEIN"/>
    <property type="match status" value="1"/>
</dbReference>
<feature type="transmembrane region" description="Helical" evidence="7">
    <location>
        <begin position="240"/>
        <end position="260"/>
    </location>
</feature>
<dbReference type="OrthoDB" id="9778687at2"/>
<evidence type="ECO:0000256" key="4">
    <source>
        <dbReference type="ARBA" id="ARBA00022692"/>
    </source>
</evidence>
<dbReference type="InterPro" id="IPR035906">
    <property type="entry name" value="MetI-like_sf"/>
</dbReference>
<feature type="transmembrane region" description="Helical" evidence="7">
    <location>
        <begin position="131"/>
        <end position="152"/>
    </location>
</feature>
<protein>
    <submittedName>
        <fullName evidence="9">Sugar ABC transporter permease</fullName>
    </submittedName>
</protein>
<comment type="similarity">
    <text evidence="7">Belongs to the binding-protein-dependent transport system permease family.</text>
</comment>
<feature type="transmembrane region" description="Helical" evidence="7">
    <location>
        <begin position="280"/>
        <end position="306"/>
    </location>
</feature>
<dbReference type="Pfam" id="PF00528">
    <property type="entry name" value="BPD_transp_1"/>
    <property type="match status" value="1"/>
</dbReference>
<evidence type="ECO:0000256" key="6">
    <source>
        <dbReference type="ARBA" id="ARBA00023136"/>
    </source>
</evidence>
<evidence type="ECO:0000256" key="2">
    <source>
        <dbReference type="ARBA" id="ARBA00022448"/>
    </source>
</evidence>
<evidence type="ECO:0000259" key="8">
    <source>
        <dbReference type="PROSITE" id="PS50928"/>
    </source>
</evidence>
<dbReference type="PANTHER" id="PTHR30193:SF1">
    <property type="entry name" value="ABC TRANSPORTER PERMEASE PROTEIN YESP-RELATED"/>
    <property type="match status" value="1"/>
</dbReference>
<keyword evidence="6 7" id="KW-0472">Membrane</keyword>
<keyword evidence="5 7" id="KW-1133">Transmembrane helix</keyword>
<feature type="transmembrane region" description="Helical" evidence="7">
    <location>
        <begin position="98"/>
        <end position="119"/>
    </location>
</feature>
<feature type="domain" description="ABC transmembrane type-1" evidence="8">
    <location>
        <begin position="94"/>
        <end position="307"/>
    </location>
</feature>
<keyword evidence="10" id="KW-1185">Reference proteome</keyword>
<keyword evidence="3" id="KW-1003">Cell membrane</keyword>
<gene>
    <name evidence="9" type="ORF">FKZ61_17715</name>
</gene>
<dbReference type="InParanoid" id="A0A540VBS3"/>
<evidence type="ECO:0000313" key="10">
    <source>
        <dbReference type="Proteomes" id="UP000317371"/>
    </source>
</evidence>
<comment type="subcellular location">
    <subcellularLocation>
        <location evidence="1 7">Cell membrane</location>
        <topology evidence="1 7">Multi-pass membrane protein</topology>
    </subcellularLocation>
</comment>
<evidence type="ECO:0000256" key="3">
    <source>
        <dbReference type="ARBA" id="ARBA00022475"/>
    </source>
</evidence>
<dbReference type="PROSITE" id="PS50928">
    <property type="entry name" value="ABC_TM1"/>
    <property type="match status" value="1"/>
</dbReference>
<dbReference type="Gene3D" id="1.10.3720.10">
    <property type="entry name" value="MetI-like"/>
    <property type="match status" value="1"/>
</dbReference>
<dbReference type="SUPFAM" id="SSF161098">
    <property type="entry name" value="MetI-like"/>
    <property type="match status" value="1"/>
</dbReference>
<dbReference type="Proteomes" id="UP000317371">
    <property type="component" value="Unassembled WGS sequence"/>
</dbReference>
<organism evidence="9 10">
    <name type="scientific">Litorilinea aerophila</name>
    <dbReference type="NCBI Taxonomy" id="1204385"/>
    <lineage>
        <taxon>Bacteria</taxon>
        <taxon>Bacillati</taxon>
        <taxon>Chloroflexota</taxon>
        <taxon>Caldilineae</taxon>
        <taxon>Caldilineales</taxon>
        <taxon>Caldilineaceae</taxon>
        <taxon>Litorilinea</taxon>
    </lineage>
</organism>
<proteinExistence type="inferred from homology"/>
<comment type="caution">
    <text evidence="9">The sequence shown here is derived from an EMBL/GenBank/DDBJ whole genome shotgun (WGS) entry which is preliminary data.</text>
</comment>
<dbReference type="CDD" id="cd06261">
    <property type="entry name" value="TM_PBP2"/>
    <property type="match status" value="1"/>
</dbReference>
<accession>A0A540VBS3</accession>
<reference evidence="9 10" key="1">
    <citation type="submission" date="2019-06" db="EMBL/GenBank/DDBJ databases">
        <title>Genome sequence of Litorilinea aerophila BAA-2444.</title>
        <authorList>
            <person name="Maclea K.S."/>
            <person name="Maurais E.G."/>
            <person name="Iannazzi L.C."/>
        </authorList>
    </citation>
    <scope>NUCLEOTIDE SEQUENCE [LARGE SCALE GENOMIC DNA]</scope>
    <source>
        <strain evidence="9 10">ATCC BAA-2444</strain>
    </source>
</reference>
<evidence type="ECO:0000256" key="1">
    <source>
        <dbReference type="ARBA" id="ARBA00004651"/>
    </source>
</evidence>
<keyword evidence="4 7" id="KW-0812">Transmembrane</keyword>
<dbReference type="RefSeq" id="WP_141611495.1">
    <property type="nucleotide sequence ID" value="NZ_VIGC02000026.1"/>
</dbReference>
<evidence type="ECO:0000313" key="9">
    <source>
        <dbReference type="EMBL" id="TQE94217.1"/>
    </source>
</evidence>
<evidence type="ECO:0000256" key="5">
    <source>
        <dbReference type="ARBA" id="ARBA00022989"/>
    </source>
</evidence>
<dbReference type="InterPro" id="IPR000515">
    <property type="entry name" value="MetI-like"/>
</dbReference>
<dbReference type="GO" id="GO:0055085">
    <property type="term" value="P:transmembrane transport"/>
    <property type="evidence" value="ECO:0007669"/>
    <property type="project" value="InterPro"/>
</dbReference>
<name>A0A540VBS3_9CHLR</name>
<sequence>MAVVSTQLPAQRRSPGLVARLVGAKSPLETKQALWGYVFLMPWLLGLTIFLVGPILISAYLSFTEYDVLSSPQFIGLANYARAFTGDKQFWPSLGRTLYYSIVVVPVGLIGSLALAMLLNQGIKGTNIFRTLYFLPHLTPAVALAVLWVWIFHPSLGPVNTMLGWIGIDGPGWLTSKQWALPALIIITIWAGVGGNTMLIFLAGLQGVPKELLEAAEIDGAGAWARFRNVTLPMISPTMLFNLILGIIGALKVFTLAFVATNGGPSYATWFYALHIYNQAFHYFRMGYGAALAWIFVVVLMAFTYLQLHLSRRWVYYAGESD</sequence>
<dbReference type="SUPFAM" id="SSF160964">
    <property type="entry name" value="MalF N-terminal region-like"/>
    <property type="match status" value="1"/>
</dbReference>
<feature type="transmembrane region" description="Helical" evidence="7">
    <location>
        <begin position="179"/>
        <end position="203"/>
    </location>
</feature>